<reference evidence="1" key="1">
    <citation type="submission" date="2015-11" db="EMBL/GenBank/DDBJ databases">
        <title>De novo transcriptome assembly of four potential Pierce s Disease insect vectors from Arizona vineyards.</title>
        <authorList>
            <person name="Tassone E.E."/>
        </authorList>
    </citation>
    <scope>NUCLEOTIDE SEQUENCE</scope>
</reference>
<dbReference type="InterPro" id="IPR046349">
    <property type="entry name" value="C1-like_sf"/>
</dbReference>
<dbReference type="EMBL" id="GECU01010786">
    <property type="protein sequence ID" value="JAS96920.1"/>
    <property type="molecule type" value="Transcribed_RNA"/>
</dbReference>
<sequence>FRANYIESIVESLVDEETVENLPQPGPQGDVAHALVHLPGRKERLCEVCSHDQNVKRKRSYYWCPACNCGIHSTCFHKLQHFWRDKKVGRKRANAGDNSEYTLLT</sequence>
<organism evidence="1">
    <name type="scientific">Homalodisca liturata</name>
    <dbReference type="NCBI Taxonomy" id="320908"/>
    <lineage>
        <taxon>Eukaryota</taxon>
        <taxon>Metazoa</taxon>
        <taxon>Ecdysozoa</taxon>
        <taxon>Arthropoda</taxon>
        <taxon>Hexapoda</taxon>
        <taxon>Insecta</taxon>
        <taxon>Pterygota</taxon>
        <taxon>Neoptera</taxon>
        <taxon>Paraneoptera</taxon>
        <taxon>Hemiptera</taxon>
        <taxon>Auchenorrhyncha</taxon>
        <taxon>Membracoidea</taxon>
        <taxon>Cicadellidae</taxon>
        <taxon>Cicadellinae</taxon>
        <taxon>Proconiini</taxon>
        <taxon>Homalodisca</taxon>
    </lineage>
</organism>
<accession>A0A1B6JCD8</accession>
<gene>
    <name evidence="1" type="ORF">g.58191</name>
</gene>
<feature type="non-terminal residue" evidence="1">
    <location>
        <position position="105"/>
    </location>
</feature>
<evidence type="ECO:0000313" key="1">
    <source>
        <dbReference type="EMBL" id="JAS96920.1"/>
    </source>
</evidence>
<dbReference type="AlphaFoldDB" id="A0A1B6JCD8"/>
<proteinExistence type="predicted"/>
<protein>
    <submittedName>
        <fullName evidence="1">Uncharacterized protein</fullName>
    </submittedName>
</protein>
<dbReference type="SUPFAM" id="SSF57889">
    <property type="entry name" value="Cysteine-rich domain"/>
    <property type="match status" value="1"/>
</dbReference>
<name>A0A1B6JCD8_9HEMI</name>
<feature type="non-terminal residue" evidence="1">
    <location>
        <position position="1"/>
    </location>
</feature>